<dbReference type="GO" id="GO:0003677">
    <property type="term" value="F:DNA binding"/>
    <property type="evidence" value="ECO:0007669"/>
    <property type="project" value="UniProtKB-KW"/>
</dbReference>
<reference evidence="2" key="1">
    <citation type="submission" date="2021-07" db="EMBL/GenBank/DDBJ databases">
        <authorList>
            <person name="Catto M.A."/>
            <person name="Jacobson A."/>
            <person name="Kennedy G."/>
            <person name="Labadie P."/>
            <person name="Hunt B.G."/>
            <person name="Srinivasan R."/>
        </authorList>
    </citation>
    <scope>NUCLEOTIDE SEQUENCE</scope>
    <source>
        <strain evidence="2">PL_HMW_Pooled</strain>
        <tissue evidence="2">Head</tissue>
    </source>
</reference>
<dbReference type="EMBL" id="JAHWGI010001422">
    <property type="protein sequence ID" value="KAK3931331.1"/>
    <property type="molecule type" value="Genomic_DNA"/>
</dbReference>
<reference evidence="2" key="2">
    <citation type="journal article" date="2023" name="BMC Genomics">
        <title>Pest status, molecular evolution, and epigenetic factors derived from the genome assembly of Frankliniella fusca, a thysanopteran phytovirus vector.</title>
        <authorList>
            <person name="Catto M.A."/>
            <person name="Labadie P.E."/>
            <person name="Jacobson A.L."/>
            <person name="Kennedy G.G."/>
            <person name="Srinivasan R."/>
            <person name="Hunt B.G."/>
        </authorList>
    </citation>
    <scope>NUCLEOTIDE SEQUENCE</scope>
    <source>
        <strain evidence="2">PL_HMW_Pooled</strain>
    </source>
</reference>
<comment type="caution">
    <text evidence="2">The sequence shown here is derived from an EMBL/GenBank/DDBJ whole genome shotgun (WGS) entry which is preliminary data.</text>
</comment>
<keyword evidence="2" id="KW-0371">Homeobox</keyword>
<protein>
    <submittedName>
        <fullName evidence="2">Homeobox protein zampogna</fullName>
    </submittedName>
</protein>
<sequence>MRIGVMGNRGIGFRGRGRLEDSPPPPKPQTGHNAWQQAAEPEESAGRHLIVCPGECPQLPQPKGTSFSVETLHNERFIMLATTLFSRLEQYDKVLQ</sequence>
<feature type="region of interest" description="Disordered" evidence="1">
    <location>
        <begin position="1"/>
        <end position="45"/>
    </location>
</feature>
<accession>A0AAE1I1U2</accession>
<evidence type="ECO:0000313" key="2">
    <source>
        <dbReference type="EMBL" id="KAK3931331.1"/>
    </source>
</evidence>
<proteinExistence type="predicted"/>
<keyword evidence="3" id="KW-1185">Reference proteome</keyword>
<organism evidence="2 3">
    <name type="scientific">Frankliniella fusca</name>
    <dbReference type="NCBI Taxonomy" id="407009"/>
    <lineage>
        <taxon>Eukaryota</taxon>
        <taxon>Metazoa</taxon>
        <taxon>Ecdysozoa</taxon>
        <taxon>Arthropoda</taxon>
        <taxon>Hexapoda</taxon>
        <taxon>Insecta</taxon>
        <taxon>Pterygota</taxon>
        <taxon>Neoptera</taxon>
        <taxon>Paraneoptera</taxon>
        <taxon>Thysanoptera</taxon>
        <taxon>Terebrantia</taxon>
        <taxon>Thripoidea</taxon>
        <taxon>Thripidae</taxon>
        <taxon>Frankliniella</taxon>
    </lineage>
</organism>
<gene>
    <name evidence="2" type="ORF">KUF71_025784</name>
</gene>
<name>A0AAE1I1U2_9NEOP</name>
<dbReference type="Proteomes" id="UP001219518">
    <property type="component" value="Unassembled WGS sequence"/>
</dbReference>
<evidence type="ECO:0000256" key="1">
    <source>
        <dbReference type="SAM" id="MobiDB-lite"/>
    </source>
</evidence>
<dbReference type="AlphaFoldDB" id="A0AAE1I1U2"/>
<evidence type="ECO:0000313" key="3">
    <source>
        <dbReference type="Proteomes" id="UP001219518"/>
    </source>
</evidence>
<keyword evidence="2" id="KW-0238">DNA-binding</keyword>